<dbReference type="PIRSF" id="PIRSF005917">
    <property type="entry name" value="MTase_YraL"/>
    <property type="match status" value="1"/>
</dbReference>
<dbReference type="NCBIfam" id="TIGR00096">
    <property type="entry name" value="16S rRNA (cytidine(1402)-2'-O)-methyltransferase"/>
    <property type="match status" value="1"/>
</dbReference>
<dbReference type="Gene3D" id="3.30.950.10">
    <property type="entry name" value="Methyltransferase, Cobalt-precorrin-4 Transmethylase, Domain 2"/>
    <property type="match status" value="1"/>
</dbReference>
<dbReference type="InterPro" id="IPR000878">
    <property type="entry name" value="4pyrrol_Mease"/>
</dbReference>
<keyword evidence="1 6" id="KW-0963">Cytoplasm</keyword>
<comment type="similarity">
    <text evidence="6">Belongs to the methyltransferase superfamily. RsmI family.</text>
</comment>
<evidence type="ECO:0000256" key="6">
    <source>
        <dbReference type="HAMAP-Rule" id="MF_01877"/>
    </source>
</evidence>
<dbReference type="InterPro" id="IPR035996">
    <property type="entry name" value="4pyrrol_Methylase_sf"/>
</dbReference>
<dbReference type="Proteomes" id="UP000199394">
    <property type="component" value="Unassembled WGS sequence"/>
</dbReference>
<keyword evidence="4 6" id="KW-0808">Transferase</keyword>
<dbReference type="RefSeq" id="WP_207647789.1">
    <property type="nucleotide sequence ID" value="NZ_FNRK01000001.1"/>
</dbReference>
<protein>
    <recommendedName>
        <fullName evidence="6">Ribosomal RNA small subunit methyltransferase I</fullName>
        <ecNumber evidence="6">2.1.1.198</ecNumber>
    </recommendedName>
    <alternativeName>
        <fullName evidence="6">16S rRNA 2'-O-ribose C1402 methyltransferase</fullName>
    </alternativeName>
    <alternativeName>
        <fullName evidence="6">rRNA (cytidine-2'-O-)-methyltransferase RsmI</fullName>
    </alternativeName>
</protein>
<evidence type="ECO:0000256" key="3">
    <source>
        <dbReference type="ARBA" id="ARBA00022603"/>
    </source>
</evidence>
<dbReference type="InterPro" id="IPR014776">
    <property type="entry name" value="4pyrrole_Mease_sub2"/>
</dbReference>
<dbReference type="InterPro" id="IPR008189">
    <property type="entry name" value="rRNA_ssu_MeTfrase_I"/>
</dbReference>
<comment type="subcellular location">
    <subcellularLocation>
        <location evidence="6">Cytoplasm</location>
    </subcellularLocation>
</comment>
<keyword evidence="2 6" id="KW-0698">rRNA processing</keyword>
<dbReference type="Gene3D" id="3.40.1010.10">
    <property type="entry name" value="Cobalt-precorrin-4 Transmethylase, Domain 1"/>
    <property type="match status" value="1"/>
</dbReference>
<evidence type="ECO:0000256" key="5">
    <source>
        <dbReference type="ARBA" id="ARBA00022691"/>
    </source>
</evidence>
<evidence type="ECO:0000256" key="1">
    <source>
        <dbReference type="ARBA" id="ARBA00022490"/>
    </source>
</evidence>
<gene>
    <name evidence="6" type="primary">rsmI</name>
    <name evidence="8" type="ORF">SAMN04515656_101171</name>
</gene>
<keyword evidence="9" id="KW-1185">Reference proteome</keyword>
<dbReference type="AlphaFoldDB" id="A0A1H3X1E8"/>
<evidence type="ECO:0000256" key="2">
    <source>
        <dbReference type="ARBA" id="ARBA00022552"/>
    </source>
</evidence>
<dbReference type="Pfam" id="PF00590">
    <property type="entry name" value="TP_methylase"/>
    <property type="match status" value="1"/>
</dbReference>
<dbReference type="PANTHER" id="PTHR46111">
    <property type="entry name" value="RIBOSOMAL RNA SMALL SUBUNIT METHYLTRANSFERASE I"/>
    <property type="match status" value="1"/>
</dbReference>
<evidence type="ECO:0000259" key="7">
    <source>
        <dbReference type="Pfam" id="PF00590"/>
    </source>
</evidence>
<sequence>MDEMGTLYLVGTPIGNLEDITLRAIRILGEVDLIAAEDTRQSIKLLNHLDIHTKMMAYHKHNEHEASAKLRALLREGQNIALISDAGMPVISDPGYQLVADCRQEDIPVTVVPGPNAGLCGVVLSGMDCRHFTFMGFIGKQNKELREGIAAIAEATCPVVLYESPHRLGKFLTQLAAVIPERRMAISREITKRYEETKRGTVAELRDWALEASPKGEFVLIIDGGDGRDAPQTDALSEGSLDAHLTHYRDQGMTEKEAMKQVAVDRGISRRDVYAAVKVK</sequence>
<dbReference type="InterPro" id="IPR014777">
    <property type="entry name" value="4pyrrole_Mease_sub1"/>
</dbReference>
<proteinExistence type="inferred from homology"/>
<comment type="function">
    <text evidence="6">Catalyzes the 2'-O-methylation of the ribose of cytidine 1402 (C1402) in 16S rRNA.</text>
</comment>
<dbReference type="PANTHER" id="PTHR46111:SF1">
    <property type="entry name" value="RIBOSOMAL RNA SMALL SUBUNIT METHYLTRANSFERASE I"/>
    <property type="match status" value="1"/>
</dbReference>
<dbReference type="FunFam" id="3.40.1010.10:FF:000002">
    <property type="entry name" value="Ribosomal RNA small subunit methyltransferase I"/>
    <property type="match status" value="1"/>
</dbReference>
<organism evidence="8 9">
    <name type="scientific">Eubacterium aggregans</name>
    <dbReference type="NCBI Taxonomy" id="81409"/>
    <lineage>
        <taxon>Bacteria</taxon>
        <taxon>Bacillati</taxon>
        <taxon>Bacillota</taxon>
        <taxon>Clostridia</taxon>
        <taxon>Eubacteriales</taxon>
        <taxon>Eubacteriaceae</taxon>
        <taxon>Eubacterium</taxon>
    </lineage>
</organism>
<evidence type="ECO:0000256" key="4">
    <source>
        <dbReference type="ARBA" id="ARBA00022679"/>
    </source>
</evidence>
<dbReference type="PROSITE" id="PS01296">
    <property type="entry name" value="RSMI"/>
    <property type="match status" value="1"/>
</dbReference>
<dbReference type="EC" id="2.1.1.198" evidence="6"/>
<name>A0A1H3X1E8_9FIRM</name>
<reference evidence="8 9" key="1">
    <citation type="submission" date="2016-10" db="EMBL/GenBank/DDBJ databases">
        <authorList>
            <person name="de Groot N.N."/>
        </authorList>
    </citation>
    <scope>NUCLEOTIDE SEQUENCE [LARGE SCALE GENOMIC DNA]</scope>
    <source>
        <strain evidence="8 9">SR12</strain>
    </source>
</reference>
<evidence type="ECO:0000313" key="8">
    <source>
        <dbReference type="EMBL" id="SDZ92811.1"/>
    </source>
</evidence>
<dbReference type="STRING" id="81409.SAMN04515656_101171"/>
<keyword evidence="3 6" id="KW-0489">Methyltransferase</keyword>
<dbReference type="InterPro" id="IPR018063">
    <property type="entry name" value="SAM_MeTrfase_RsmI_CS"/>
</dbReference>
<dbReference type="SUPFAM" id="SSF53790">
    <property type="entry name" value="Tetrapyrrole methylase"/>
    <property type="match status" value="1"/>
</dbReference>
<dbReference type="HAMAP" id="MF_01877">
    <property type="entry name" value="16SrRNA_methyltr_I"/>
    <property type="match status" value="1"/>
</dbReference>
<evidence type="ECO:0000313" key="9">
    <source>
        <dbReference type="Proteomes" id="UP000199394"/>
    </source>
</evidence>
<dbReference type="EMBL" id="FNRK01000001">
    <property type="protein sequence ID" value="SDZ92811.1"/>
    <property type="molecule type" value="Genomic_DNA"/>
</dbReference>
<dbReference type="GO" id="GO:0070677">
    <property type="term" value="F:rRNA (cytosine-2'-O-)-methyltransferase activity"/>
    <property type="evidence" value="ECO:0007669"/>
    <property type="project" value="UniProtKB-UniRule"/>
</dbReference>
<keyword evidence="5 6" id="KW-0949">S-adenosyl-L-methionine</keyword>
<comment type="catalytic activity">
    <reaction evidence="6">
        <text>cytidine(1402) in 16S rRNA + S-adenosyl-L-methionine = 2'-O-methylcytidine(1402) in 16S rRNA + S-adenosyl-L-homocysteine + H(+)</text>
        <dbReference type="Rhea" id="RHEA:42924"/>
        <dbReference type="Rhea" id="RHEA-COMP:10285"/>
        <dbReference type="Rhea" id="RHEA-COMP:10286"/>
        <dbReference type="ChEBI" id="CHEBI:15378"/>
        <dbReference type="ChEBI" id="CHEBI:57856"/>
        <dbReference type="ChEBI" id="CHEBI:59789"/>
        <dbReference type="ChEBI" id="CHEBI:74495"/>
        <dbReference type="ChEBI" id="CHEBI:82748"/>
        <dbReference type="EC" id="2.1.1.198"/>
    </reaction>
</comment>
<accession>A0A1H3X1E8</accession>
<feature type="domain" description="Tetrapyrrole methylase" evidence="7">
    <location>
        <begin position="6"/>
        <end position="205"/>
    </location>
</feature>
<dbReference type="GO" id="GO:0005737">
    <property type="term" value="C:cytoplasm"/>
    <property type="evidence" value="ECO:0007669"/>
    <property type="project" value="UniProtKB-SubCell"/>
</dbReference>
<dbReference type="CDD" id="cd11648">
    <property type="entry name" value="RsmI"/>
    <property type="match status" value="1"/>
</dbReference>